<dbReference type="GeneID" id="77729657"/>
<proteinExistence type="predicted"/>
<dbReference type="Proteomes" id="UP001164286">
    <property type="component" value="Unassembled WGS sequence"/>
</dbReference>
<gene>
    <name evidence="2" type="ORF">MKK02DRAFT_39125</name>
</gene>
<accession>A0AA38LS73</accession>
<protein>
    <submittedName>
        <fullName evidence="2">Uncharacterized protein</fullName>
    </submittedName>
</protein>
<dbReference type="AlphaFoldDB" id="A0AA38LS73"/>
<reference evidence="2" key="1">
    <citation type="journal article" date="2022" name="G3 (Bethesda)">
        <title>High quality genome of the basidiomycete yeast Dioszegia hungarica PDD-24b-2 isolated from cloud water.</title>
        <authorList>
            <person name="Jarrige D."/>
            <person name="Haridas S."/>
            <person name="Bleykasten-Grosshans C."/>
            <person name="Joly M."/>
            <person name="Nadalig T."/>
            <person name="Sancelme M."/>
            <person name="Vuilleumier S."/>
            <person name="Grigoriev I.V."/>
            <person name="Amato P."/>
            <person name="Bringel F."/>
        </authorList>
    </citation>
    <scope>NUCLEOTIDE SEQUENCE</scope>
    <source>
        <strain evidence="2">PDD-24b-2</strain>
    </source>
</reference>
<evidence type="ECO:0000313" key="3">
    <source>
        <dbReference type="Proteomes" id="UP001164286"/>
    </source>
</evidence>
<organism evidence="2 3">
    <name type="scientific">Dioszegia hungarica</name>
    <dbReference type="NCBI Taxonomy" id="4972"/>
    <lineage>
        <taxon>Eukaryota</taxon>
        <taxon>Fungi</taxon>
        <taxon>Dikarya</taxon>
        <taxon>Basidiomycota</taxon>
        <taxon>Agaricomycotina</taxon>
        <taxon>Tremellomycetes</taxon>
        <taxon>Tremellales</taxon>
        <taxon>Bulleribasidiaceae</taxon>
        <taxon>Dioszegia</taxon>
    </lineage>
</organism>
<feature type="region of interest" description="Disordered" evidence="1">
    <location>
        <begin position="192"/>
        <end position="211"/>
    </location>
</feature>
<dbReference type="EMBL" id="JAKWFO010000011">
    <property type="protein sequence ID" value="KAI9633148.1"/>
    <property type="molecule type" value="Genomic_DNA"/>
</dbReference>
<dbReference type="RefSeq" id="XP_052942925.1">
    <property type="nucleotide sequence ID" value="XM_053090452.1"/>
</dbReference>
<sequence>MYAWHIQSVSRVVWLPIPHLLPIVQRRFVLAVWLVFLPAMLARLRRCGWFITLLSMLGGNGTLSRSGQVQSLSSWDVQRTRVHLMLDMPASLLLYPAGECRLFAIRDLSPMPPIRADKTHVPPVLSDQSPTPLTLAVLPVLKVSSPPRVKIAVLHARRIPYPTKQTLVLAPAVRPSTLPHRETPPALLLPAYPRKLAGSDPPSQYRPNLTL</sequence>
<comment type="caution">
    <text evidence="2">The sequence shown here is derived from an EMBL/GenBank/DDBJ whole genome shotgun (WGS) entry which is preliminary data.</text>
</comment>
<name>A0AA38LS73_9TREE</name>
<feature type="compositionally biased region" description="Polar residues" evidence="1">
    <location>
        <begin position="201"/>
        <end position="211"/>
    </location>
</feature>
<keyword evidence="3" id="KW-1185">Reference proteome</keyword>
<evidence type="ECO:0000313" key="2">
    <source>
        <dbReference type="EMBL" id="KAI9633148.1"/>
    </source>
</evidence>
<evidence type="ECO:0000256" key="1">
    <source>
        <dbReference type="SAM" id="MobiDB-lite"/>
    </source>
</evidence>